<evidence type="ECO:0000256" key="2">
    <source>
        <dbReference type="ARBA" id="ARBA00022475"/>
    </source>
</evidence>
<evidence type="ECO:0000256" key="8">
    <source>
        <dbReference type="ARBA" id="ARBA00038120"/>
    </source>
</evidence>
<comment type="subcellular location">
    <subcellularLocation>
        <location evidence="1">Cell membrane</location>
    </subcellularLocation>
</comment>
<feature type="region of interest" description="Disordered" evidence="10">
    <location>
        <begin position="109"/>
        <end position="146"/>
    </location>
</feature>
<evidence type="ECO:0000259" key="11">
    <source>
        <dbReference type="Pfam" id="PF00535"/>
    </source>
</evidence>
<dbReference type="RefSeq" id="WP_377550099.1">
    <property type="nucleotide sequence ID" value="NZ_JBHSBN010000021.1"/>
</dbReference>
<evidence type="ECO:0000256" key="1">
    <source>
        <dbReference type="ARBA" id="ARBA00004236"/>
    </source>
</evidence>
<protein>
    <recommendedName>
        <fullName evidence="9">4,4'-diaponeurosporenoate glycosyltransferase</fullName>
    </recommendedName>
</protein>
<dbReference type="Gene3D" id="3.90.550.10">
    <property type="entry name" value="Spore Coat Polysaccharide Biosynthesis Protein SpsA, Chain A"/>
    <property type="match status" value="1"/>
</dbReference>
<evidence type="ECO:0000256" key="4">
    <source>
        <dbReference type="ARBA" id="ARBA00022679"/>
    </source>
</evidence>
<gene>
    <name evidence="12" type="ORF">ACFOX0_24565</name>
</gene>
<keyword evidence="2" id="KW-1003">Cell membrane</keyword>
<feature type="region of interest" description="Disordered" evidence="10">
    <location>
        <begin position="301"/>
        <end position="320"/>
    </location>
</feature>
<keyword evidence="3" id="KW-0328">Glycosyltransferase</keyword>
<comment type="caution">
    <text evidence="12">The sequence shown here is derived from an EMBL/GenBank/DDBJ whole genome shotgun (WGS) entry which is preliminary data.</text>
</comment>
<evidence type="ECO:0000256" key="5">
    <source>
        <dbReference type="ARBA" id="ARBA00023136"/>
    </source>
</evidence>
<keyword evidence="4" id="KW-0808">Transferase</keyword>
<dbReference type="Proteomes" id="UP001595868">
    <property type="component" value="Unassembled WGS sequence"/>
</dbReference>
<comment type="pathway">
    <text evidence="7">Carotenoid biosynthesis; staphyloxanthin biosynthesis; staphyloxanthin from farnesyl diphosphate: step 4/5.</text>
</comment>
<evidence type="ECO:0000256" key="9">
    <source>
        <dbReference type="ARBA" id="ARBA00040345"/>
    </source>
</evidence>
<evidence type="ECO:0000313" key="13">
    <source>
        <dbReference type="Proteomes" id="UP001595868"/>
    </source>
</evidence>
<dbReference type="PANTHER" id="PTHR43646:SF2">
    <property type="entry name" value="GLYCOSYLTRANSFERASE 2-LIKE DOMAIN-CONTAINING PROTEIN"/>
    <property type="match status" value="1"/>
</dbReference>
<evidence type="ECO:0000256" key="10">
    <source>
        <dbReference type="SAM" id="MobiDB-lite"/>
    </source>
</evidence>
<dbReference type="EMBL" id="JBHSBN010000021">
    <property type="protein sequence ID" value="MFC4109090.1"/>
    <property type="molecule type" value="Genomic_DNA"/>
</dbReference>
<evidence type="ECO:0000256" key="7">
    <source>
        <dbReference type="ARBA" id="ARBA00037904"/>
    </source>
</evidence>
<dbReference type="SUPFAM" id="SSF53448">
    <property type="entry name" value="Nucleotide-diphospho-sugar transferases"/>
    <property type="match status" value="1"/>
</dbReference>
<evidence type="ECO:0000256" key="6">
    <source>
        <dbReference type="ARBA" id="ARBA00037281"/>
    </source>
</evidence>
<evidence type="ECO:0000313" key="12">
    <source>
        <dbReference type="EMBL" id="MFC4109090.1"/>
    </source>
</evidence>
<dbReference type="PANTHER" id="PTHR43646">
    <property type="entry name" value="GLYCOSYLTRANSFERASE"/>
    <property type="match status" value="1"/>
</dbReference>
<dbReference type="InterPro" id="IPR029044">
    <property type="entry name" value="Nucleotide-diphossugar_trans"/>
</dbReference>
<organism evidence="12 13">
    <name type="scientific">Micromonospora zhanjiangensis</name>
    <dbReference type="NCBI Taxonomy" id="1522057"/>
    <lineage>
        <taxon>Bacteria</taxon>
        <taxon>Bacillati</taxon>
        <taxon>Actinomycetota</taxon>
        <taxon>Actinomycetes</taxon>
        <taxon>Micromonosporales</taxon>
        <taxon>Micromonosporaceae</taxon>
        <taxon>Micromonospora</taxon>
    </lineage>
</organism>
<sequence>MVTPGAVTASVVIPAHNEAALLGRCLARLLADATPGEFEVIVAANGCTDDTALVARTVPGVDVVEIPVASKAAALNAADEVAAAFPRIYLDADVELTTAGARALAAALTDTRPTATGPTATGPDTAEPDTAGPDRGGDPAGTGGPVLAAVPRRVLDTAGRPLLVRAYYAVNGRLPAFRQALFGRGVIALSRAGRARFECFPAITADDLFLDSLFAPAEKREVAGAVSVVATPLRTRHLLRRLGRLRAGNAMLRTTGPTVRGSRRASWLFDVVLPRPWLLPAGACYAVLTLIAERSSRRPATRANWGRDESSRTLAAGQNR</sequence>
<evidence type="ECO:0000256" key="3">
    <source>
        <dbReference type="ARBA" id="ARBA00022676"/>
    </source>
</evidence>
<keyword evidence="5" id="KW-0472">Membrane</keyword>
<dbReference type="InterPro" id="IPR001173">
    <property type="entry name" value="Glyco_trans_2-like"/>
</dbReference>
<name>A0ABV8KSI1_9ACTN</name>
<reference evidence="13" key="1">
    <citation type="journal article" date="2019" name="Int. J. Syst. Evol. Microbiol.">
        <title>The Global Catalogue of Microorganisms (GCM) 10K type strain sequencing project: providing services to taxonomists for standard genome sequencing and annotation.</title>
        <authorList>
            <consortium name="The Broad Institute Genomics Platform"/>
            <consortium name="The Broad Institute Genome Sequencing Center for Infectious Disease"/>
            <person name="Wu L."/>
            <person name="Ma J."/>
        </authorList>
    </citation>
    <scope>NUCLEOTIDE SEQUENCE [LARGE SCALE GENOMIC DNA]</scope>
    <source>
        <strain evidence="13">2902at01</strain>
    </source>
</reference>
<proteinExistence type="inferred from homology"/>
<feature type="compositionally biased region" description="Low complexity" evidence="10">
    <location>
        <begin position="109"/>
        <end position="131"/>
    </location>
</feature>
<dbReference type="Pfam" id="PF00535">
    <property type="entry name" value="Glycos_transf_2"/>
    <property type="match status" value="1"/>
</dbReference>
<accession>A0ABV8KSI1</accession>
<comment type="similarity">
    <text evidence="8">Belongs to the glycosyltransferase 2 family. CrtQ subfamily.</text>
</comment>
<feature type="domain" description="Glycosyltransferase 2-like" evidence="11">
    <location>
        <begin position="10"/>
        <end position="118"/>
    </location>
</feature>
<keyword evidence="13" id="KW-1185">Reference proteome</keyword>
<comment type="function">
    <text evidence="6">Catalyzes the glycosylation of 4,4'-diaponeurosporenoate, i.e. the esterification of glucose at the C1'' position with the carboxyl group of 4,4'-diaponeurosporenic acid, to form glycosyl-4,4'-diaponeurosporenoate. This is a step in the biosynthesis of staphyloxanthin, an orange pigment present in most staphylococci strains.</text>
</comment>